<dbReference type="PATRIC" id="fig|1263867.3.peg.2098"/>
<comment type="caution">
    <text evidence="2">The sequence shown here is derived from an EMBL/GenBank/DDBJ whole genome shotgun (WGS) entry which is preliminary data.</text>
</comment>
<feature type="transmembrane region" description="Helical" evidence="1">
    <location>
        <begin position="73"/>
        <end position="93"/>
    </location>
</feature>
<keyword evidence="1" id="KW-1133">Transmembrane helix</keyword>
<evidence type="ECO:0000313" key="2">
    <source>
        <dbReference type="EMBL" id="EMB17437.1"/>
    </source>
</evidence>
<dbReference type="Proteomes" id="UP000011529">
    <property type="component" value="Unassembled WGS sequence"/>
</dbReference>
<protein>
    <submittedName>
        <fullName evidence="2">Putative membrane protein</fullName>
    </submittedName>
</protein>
<keyword evidence="1" id="KW-0812">Transmembrane</keyword>
<reference evidence="2" key="1">
    <citation type="submission" date="2012-11" db="EMBL/GenBank/DDBJ databases">
        <title>Permanent draft genomes of Rhodopirellula europaea strain SH398 and 6C.</title>
        <authorList>
            <person name="Richter M."/>
            <person name="Richter-Heitmann T."/>
            <person name="Frank C."/>
            <person name="Harder J."/>
            <person name="Glockner F.O."/>
        </authorList>
    </citation>
    <scope>NUCLEOTIDE SEQUENCE</scope>
    <source>
        <strain evidence="2">6C</strain>
    </source>
</reference>
<dbReference type="EMBL" id="ANMO01000097">
    <property type="protein sequence ID" value="EMB17437.1"/>
    <property type="molecule type" value="Genomic_DNA"/>
</dbReference>
<evidence type="ECO:0000313" key="3">
    <source>
        <dbReference type="Proteomes" id="UP000011529"/>
    </source>
</evidence>
<evidence type="ECO:0000256" key="1">
    <source>
        <dbReference type="SAM" id="Phobius"/>
    </source>
</evidence>
<organism evidence="2 3">
    <name type="scientific">Rhodopirellula europaea 6C</name>
    <dbReference type="NCBI Taxonomy" id="1263867"/>
    <lineage>
        <taxon>Bacteria</taxon>
        <taxon>Pseudomonadati</taxon>
        <taxon>Planctomycetota</taxon>
        <taxon>Planctomycetia</taxon>
        <taxon>Pirellulales</taxon>
        <taxon>Pirellulaceae</taxon>
        <taxon>Rhodopirellula</taxon>
    </lineage>
</organism>
<keyword evidence="3" id="KW-1185">Reference proteome</keyword>
<gene>
    <name evidence="2" type="ORF">RE6C_01975</name>
</gene>
<name>M2AXJ9_9BACT</name>
<proteinExistence type="predicted"/>
<dbReference type="AlphaFoldDB" id="M2AXJ9"/>
<reference evidence="2" key="2">
    <citation type="journal article" date="2013" name="Mar. Genomics">
        <title>Expression of sulfatases in Rhodopirellula baltica and the diversity of sulfatases in the genus Rhodopirellula.</title>
        <authorList>
            <person name="Wegner C.E."/>
            <person name="Richter-Heitmann T."/>
            <person name="Klindworth A."/>
            <person name="Klockow C."/>
            <person name="Richter M."/>
            <person name="Achstetter T."/>
            <person name="Glockner F.O."/>
            <person name="Harder J."/>
        </authorList>
    </citation>
    <scope>NUCLEOTIDE SEQUENCE [LARGE SCALE GENOMIC DNA]</scope>
    <source>
        <strain evidence="2">6C</strain>
    </source>
</reference>
<keyword evidence="1" id="KW-0472">Membrane</keyword>
<accession>M2AXJ9</accession>
<feature type="transmembrane region" description="Helical" evidence="1">
    <location>
        <begin position="6"/>
        <end position="27"/>
    </location>
</feature>
<feature type="transmembrane region" description="Helical" evidence="1">
    <location>
        <begin position="34"/>
        <end position="53"/>
    </location>
</feature>
<sequence>MLTSGMSVFVLVIGGLVAAPYLLIWLACRSLRFWVARLVITVALAGCCLLGFYAFSTVADDAQGGLNLLFGPVYQLVGVFVLLTLATAIHLVWQRYSVRSAIRRNAK</sequence>